<comment type="similarity">
    <text evidence="1">Belongs to the cycloisomerase 2 family.</text>
</comment>
<dbReference type="InterPro" id="IPR015943">
    <property type="entry name" value="WD40/YVTN_repeat-like_dom_sf"/>
</dbReference>
<dbReference type="InterPro" id="IPR050282">
    <property type="entry name" value="Cycloisomerase_2"/>
</dbReference>
<protein>
    <submittedName>
        <fullName evidence="2">Lactonase family protein</fullName>
    </submittedName>
</protein>
<dbReference type="Proteomes" id="UP001589818">
    <property type="component" value="Unassembled WGS sequence"/>
</dbReference>
<evidence type="ECO:0000313" key="2">
    <source>
        <dbReference type="EMBL" id="MFC0391756.1"/>
    </source>
</evidence>
<name>A0ABV6J7A1_9BACL</name>
<proteinExistence type="inferred from homology"/>
<dbReference type="RefSeq" id="WP_204821182.1">
    <property type="nucleotide sequence ID" value="NZ_JANHOF010000011.1"/>
</dbReference>
<keyword evidence="3" id="KW-1185">Reference proteome</keyword>
<dbReference type="EMBL" id="JBHLVF010000012">
    <property type="protein sequence ID" value="MFC0391756.1"/>
    <property type="molecule type" value="Genomic_DNA"/>
</dbReference>
<sequence>MTAKQKPLFIFTGSYAEPENSGVYVYSFNEENGQLTLLDQVGGLKNPTFLDVDAERKVLYSIGERQTPEGSKTAEAAAFAIDERTGKLSLLNREHTVPAPTCHIQRDIRNPLLVVSSYHGGMIGLVALREDGQVGELLDTKQHEGHSVHPNQDRPHPHSAFFSPNGRFVFIQDLGIDRIRSYSIDAQRGVLTLHGEATEKPGAGPRHLAFHPEGAYAFVINELNSSITSYSYDAEQGQLTAIETVPTLPEDYNGDNSCAEINVSEDGRFVYGSNRGHDSIVVYAFNSITGKLSLVEHVSVEGSHPRNFALTPGGQYLIAANRDTNNIVTFRVDQESGKLHYTGNHVEVSKPVCVRPVRLG</sequence>
<dbReference type="PANTHER" id="PTHR30344:SF1">
    <property type="entry name" value="6-PHOSPHOGLUCONOLACTONASE"/>
    <property type="match status" value="1"/>
</dbReference>
<evidence type="ECO:0000256" key="1">
    <source>
        <dbReference type="ARBA" id="ARBA00005564"/>
    </source>
</evidence>
<dbReference type="SUPFAM" id="SSF51004">
    <property type="entry name" value="C-terminal (heme d1) domain of cytochrome cd1-nitrite reductase"/>
    <property type="match status" value="1"/>
</dbReference>
<dbReference type="PANTHER" id="PTHR30344">
    <property type="entry name" value="6-PHOSPHOGLUCONOLACTONASE-RELATED"/>
    <property type="match status" value="1"/>
</dbReference>
<evidence type="ECO:0000313" key="3">
    <source>
        <dbReference type="Proteomes" id="UP001589818"/>
    </source>
</evidence>
<reference evidence="2 3" key="1">
    <citation type="submission" date="2024-09" db="EMBL/GenBank/DDBJ databases">
        <authorList>
            <person name="Sun Q."/>
            <person name="Mori K."/>
        </authorList>
    </citation>
    <scope>NUCLEOTIDE SEQUENCE [LARGE SCALE GENOMIC DNA]</scope>
    <source>
        <strain evidence="2 3">CCM 4839</strain>
    </source>
</reference>
<gene>
    <name evidence="2" type="ORF">ACFFJ8_10305</name>
</gene>
<dbReference type="InterPro" id="IPR011048">
    <property type="entry name" value="Haem_d1_sf"/>
</dbReference>
<comment type="caution">
    <text evidence="2">The sequence shown here is derived from an EMBL/GenBank/DDBJ whole genome shotgun (WGS) entry which is preliminary data.</text>
</comment>
<accession>A0ABV6J7A1</accession>
<dbReference type="Gene3D" id="2.130.10.10">
    <property type="entry name" value="YVTN repeat-like/Quinoprotein amine dehydrogenase"/>
    <property type="match status" value="1"/>
</dbReference>
<dbReference type="InterPro" id="IPR019405">
    <property type="entry name" value="Lactonase_7-beta_prop"/>
</dbReference>
<organism evidence="2 3">
    <name type="scientific">Paenibacillus mendelii</name>
    <dbReference type="NCBI Taxonomy" id="206163"/>
    <lineage>
        <taxon>Bacteria</taxon>
        <taxon>Bacillati</taxon>
        <taxon>Bacillota</taxon>
        <taxon>Bacilli</taxon>
        <taxon>Bacillales</taxon>
        <taxon>Paenibacillaceae</taxon>
        <taxon>Paenibacillus</taxon>
    </lineage>
</organism>
<dbReference type="Pfam" id="PF10282">
    <property type="entry name" value="Lactonase"/>
    <property type="match status" value="1"/>
</dbReference>